<comment type="caution">
    <text evidence="1">The sequence shown here is derived from an EMBL/GenBank/DDBJ whole genome shotgun (WGS) entry which is preliminary data.</text>
</comment>
<dbReference type="EMBL" id="JAAGWB010000035">
    <property type="protein sequence ID" value="NEN51852.1"/>
    <property type="molecule type" value="Genomic_DNA"/>
</dbReference>
<keyword evidence="3" id="KW-1185">Reference proteome</keyword>
<dbReference type="EMBL" id="JAAGWH010000033">
    <property type="protein sequence ID" value="NEK94964.1"/>
    <property type="molecule type" value="Genomic_DNA"/>
</dbReference>
<name>A0A6P0EYQ6_9ACTN</name>
<evidence type="ECO:0000313" key="1">
    <source>
        <dbReference type="EMBL" id="NEK94964.1"/>
    </source>
</evidence>
<dbReference type="Proteomes" id="UP000468828">
    <property type="component" value="Unassembled WGS sequence"/>
</dbReference>
<dbReference type="AlphaFoldDB" id="A0A6P0EYQ6"/>
<organism evidence="1 3">
    <name type="scientific">Modestobacter muralis</name>
    <dbReference type="NCBI Taxonomy" id="1608614"/>
    <lineage>
        <taxon>Bacteria</taxon>
        <taxon>Bacillati</taxon>
        <taxon>Actinomycetota</taxon>
        <taxon>Actinomycetes</taxon>
        <taxon>Geodermatophilales</taxon>
        <taxon>Geodermatophilaceae</taxon>
        <taxon>Modestobacter</taxon>
    </lineage>
</organism>
<reference evidence="1 3" key="1">
    <citation type="submission" date="2020-01" db="EMBL/GenBank/DDBJ databases">
        <title>the WGS Modestobacter muralis CPCC 204518.</title>
        <authorList>
            <person name="Jiang Z."/>
        </authorList>
    </citation>
    <scope>NUCLEOTIDE SEQUENCE [LARGE SCALE GENOMIC DNA]</scope>
    <source>
        <strain evidence="1 3">DSM 100205</strain>
    </source>
</reference>
<sequence length="110" mass="11717">MIAGLMPRPGWAQASHISHRHVELGDTAVHHSWTSPTQASVWSGGEVGPVTVEIVQSDLLKPTAAGIVVRPRNTIIHLAWIGAEIPDSAEGRKLAAALLRCFDRLDGAGQ</sequence>
<proteinExistence type="predicted"/>
<dbReference type="Proteomes" id="UP000471152">
    <property type="component" value="Unassembled WGS sequence"/>
</dbReference>
<gene>
    <name evidence="2" type="ORF">G3R41_13055</name>
    <name evidence="1" type="ORF">GCU67_12400</name>
</gene>
<dbReference type="RefSeq" id="WP_163611517.1">
    <property type="nucleotide sequence ID" value="NZ_JAAGWB010000035.1"/>
</dbReference>
<reference evidence="2 4" key="2">
    <citation type="submission" date="2020-02" db="EMBL/GenBank/DDBJ databases">
        <title>The WGS of Modestobacter muralis DSM 100205.</title>
        <authorList>
            <person name="Jiang Z."/>
        </authorList>
    </citation>
    <scope>NUCLEOTIDE SEQUENCE [LARGE SCALE GENOMIC DNA]</scope>
    <source>
        <strain evidence="2 4">DSM 100205</strain>
    </source>
</reference>
<protein>
    <submittedName>
        <fullName evidence="1">Uncharacterized protein</fullName>
    </submittedName>
</protein>
<evidence type="ECO:0000313" key="2">
    <source>
        <dbReference type="EMBL" id="NEN51852.1"/>
    </source>
</evidence>
<accession>A0A6P0EYQ6</accession>
<evidence type="ECO:0000313" key="4">
    <source>
        <dbReference type="Proteomes" id="UP000471152"/>
    </source>
</evidence>
<evidence type="ECO:0000313" key="3">
    <source>
        <dbReference type="Proteomes" id="UP000468828"/>
    </source>
</evidence>